<organism evidence="8 9">
    <name type="scientific">Sessilibacter corallicola</name>
    <dbReference type="NCBI Taxonomy" id="2904075"/>
    <lineage>
        <taxon>Bacteria</taxon>
        <taxon>Pseudomonadati</taxon>
        <taxon>Pseudomonadota</taxon>
        <taxon>Gammaproteobacteria</taxon>
        <taxon>Cellvibrionales</taxon>
        <taxon>Cellvibrionaceae</taxon>
        <taxon>Sessilibacter</taxon>
    </lineage>
</organism>
<keyword evidence="9" id="KW-1185">Reference proteome</keyword>
<dbReference type="InterPro" id="IPR036134">
    <property type="entry name" value="Crypto/Photolyase_FAD-like_sf"/>
</dbReference>
<protein>
    <recommendedName>
        <fullName evidence="2 6">Cryptochrome DASH</fullName>
    </recommendedName>
</protein>
<dbReference type="SUPFAM" id="SSF48173">
    <property type="entry name" value="Cryptochrome/photolyase FAD-binding domain"/>
    <property type="match status" value="1"/>
</dbReference>
<comment type="cofactor">
    <cofactor evidence="6">
        <name>FAD</name>
        <dbReference type="ChEBI" id="CHEBI:57692"/>
    </cofactor>
    <text evidence="6">Binds 1 FAD per subunit.</text>
</comment>
<evidence type="ECO:0000256" key="4">
    <source>
        <dbReference type="ARBA" id="ARBA00022827"/>
    </source>
</evidence>
<keyword evidence="4 6" id="KW-0274">FAD</keyword>
<dbReference type="PANTHER" id="PTHR11455:SF22">
    <property type="entry name" value="CRYPTOCHROME DASH"/>
    <property type="match status" value="1"/>
</dbReference>
<dbReference type="Gene3D" id="1.25.40.80">
    <property type="match status" value="1"/>
</dbReference>
<dbReference type="PROSITE" id="PS51645">
    <property type="entry name" value="PHR_CRY_ALPHA_BETA"/>
    <property type="match status" value="1"/>
</dbReference>
<name>A0ABQ0AB57_9GAMM</name>
<dbReference type="EMBL" id="BAABWN010000008">
    <property type="protein sequence ID" value="GAA6168884.1"/>
    <property type="molecule type" value="Genomic_DNA"/>
</dbReference>
<comment type="similarity">
    <text evidence="1 6">Belongs to the DNA photolyase class-1 family.</text>
</comment>
<dbReference type="Pfam" id="PF03441">
    <property type="entry name" value="FAD_binding_7"/>
    <property type="match status" value="1"/>
</dbReference>
<dbReference type="Gene3D" id="3.40.50.620">
    <property type="entry name" value="HUPs"/>
    <property type="match status" value="1"/>
</dbReference>
<dbReference type="InterPro" id="IPR036155">
    <property type="entry name" value="Crypto/Photolyase_N_sf"/>
</dbReference>
<dbReference type="NCBIfam" id="TIGR02765">
    <property type="entry name" value="crypto_DASH"/>
    <property type="match status" value="1"/>
</dbReference>
<dbReference type="InterPro" id="IPR014729">
    <property type="entry name" value="Rossmann-like_a/b/a_fold"/>
</dbReference>
<evidence type="ECO:0000256" key="5">
    <source>
        <dbReference type="ARBA" id="ARBA00022991"/>
    </source>
</evidence>
<dbReference type="SUPFAM" id="SSF52425">
    <property type="entry name" value="Cryptochrome/photolyase, N-terminal domain"/>
    <property type="match status" value="1"/>
</dbReference>
<dbReference type="InterPro" id="IPR014133">
    <property type="entry name" value="Cry_DASH"/>
</dbReference>
<dbReference type="Gene3D" id="1.10.579.10">
    <property type="entry name" value="DNA Cyclobutane Dipyrimidine Photolyase, subunit A, domain 3"/>
    <property type="match status" value="1"/>
</dbReference>
<sequence>MAKRIGLYWFTNDLRIQNNAALAKANEECDELLVVYLLDPKDLTANRYGFVSLGKNRLAFLAESLTDLARSLKQLGQHLHVFQQSPVATIAQLITIYNIDAVYRSESSGYYENQYWHMLKQQYSQLEFIEVATHTIFTSQQLPYSLSEIPSVYTEFRKKLEPIIPAYTPIKIEQLKKAPSVSSRLLKPDFPDALNDQLNNKIQLSQSSKIAIGGETQATQHLYQYFSSNHVSQYKISKNAINDINGSTKLSPWLANGCISVHQILQEVDKYEDFHGKSESTTAIKFELLWREYFQWLAKTAGVKLFTLAGMRGKKPLTPYYAQRLRSWTHGTTPFPIVNACVKQLNQTGYISNTGRKILASAMVNDLNLDWRFGAAYFEHQLLDYDVASNWCNWQNMAGVGVDPRTKLKLDLKEQQQLFDPSGDYVKYWKGETSVTTLASLDTVDLADWPLD</sequence>
<evidence type="ECO:0000256" key="2">
    <source>
        <dbReference type="ARBA" id="ARBA00017881"/>
    </source>
</evidence>
<keyword evidence="5 6" id="KW-0157">Chromophore</keyword>
<evidence type="ECO:0000256" key="1">
    <source>
        <dbReference type="ARBA" id="ARBA00005862"/>
    </source>
</evidence>
<evidence type="ECO:0000256" key="3">
    <source>
        <dbReference type="ARBA" id="ARBA00022630"/>
    </source>
</evidence>
<dbReference type="InterPro" id="IPR006050">
    <property type="entry name" value="DNA_photolyase_N"/>
</dbReference>
<dbReference type="Proteomes" id="UP001465153">
    <property type="component" value="Unassembled WGS sequence"/>
</dbReference>
<gene>
    <name evidence="8" type="ORF">NBRC116591_26950</name>
</gene>
<comment type="function">
    <text evidence="6">May have a photoreceptor function.</text>
</comment>
<evidence type="ECO:0000259" key="7">
    <source>
        <dbReference type="PROSITE" id="PS51645"/>
    </source>
</evidence>
<dbReference type="RefSeq" id="WP_353303581.1">
    <property type="nucleotide sequence ID" value="NZ_BAABWN010000008.1"/>
</dbReference>
<dbReference type="PANTHER" id="PTHR11455">
    <property type="entry name" value="CRYPTOCHROME"/>
    <property type="match status" value="1"/>
</dbReference>
<dbReference type="PRINTS" id="PR00147">
    <property type="entry name" value="DNAPHOTLYASE"/>
</dbReference>
<dbReference type="InterPro" id="IPR005101">
    <property type="entry name" value="Cryptochr/Photolyase_FAD-bd"/>
</dbReference>
<accession>A0ABQ0AB57</accession>
<evidence type="ECO:0000313" key="9">
    <source>
        <dbReference type="Proteomes" id="UP001465153"/>
    </source>
</evidence>
<proteinExistence type="inferred from homology"/>
<reference evidence="8 9" key="1">
    <citation type="submission" date="2024-04" db="EMBL/GenBank/DDBJ databases">
        <title>Draft genome sequence of Sessilibacter corallicola NBRC 116591.</title>
        <authorList>
            <person name="Miyakawa T."/>
            <person name="Kusuya Y."/>
            <person name="Miura T."/>
        </authorList>
    </citation>
    <scope>NUCLEOTIDE SEQUENCE [LARGE SCALE GENOMIC DNA]</scope>
    <source>
        <strain evidence="8 9">KU-00831-HH</strain>
    </source>
</reference>
<keyword evidence="3 6" id="KW-0285">Flavoprotein</keyword>
<dbReference type="InterPro" id="IPR002081">
    <property type="entry name" value="Cryptochrome/DNA_photolyase_1"/>
</dbReference>
<comment type="caution">
    <text evidence="8">The sequence shown here is derived from an EMBL/GenBank/DDBJ whole genome shotgun (WGS) entry which is preliminary data.</text>
</comment>
<feature type="domain" description="Photolyase/cryptochrome alpha/beta" evidence="7">
    <location>
        <begin position="4"/>
        <end position="139"/>
    </location>
</feature>
<evidence type="ECO:0000256" key="6">
    <source>
        <dbReference type="RuleBase" id="RU367151"/>
    </source>
</evidence>
<comment type="cofactor">
    <cofactor evidence="6">
        <name>(6R)-5,10-methylene-5,6,7,8-tetrahydrofolate</name>
        <dbReference type="ChEBI" id="CHEBI:15636"/>
    </cofactor>
    <text evidence="6">Binds 1 5,10-methenyltetrahydrofolate (MTHF) per subunit.</text>
</comment>
<dbReference type="Pfam" id="PF00875">
    <property type="entry name" value="DNA_photolyase"/>
    <property type="match status" value="1"/>
</dbReference>
<evidence type="ECO:0000313" key="8">
    <source>
        <dbReference type="EMBL" id="GAA6168884.1"/>
    </source>
</evidence>